<reference evidence="1" key="1">
    <citation type="submission" date="2022-03" db="EMBL/GenBank/DDBJ databases">
        <authorList>
            <person name="Tunstrom K."/>
        </authorList>
    </citation>
    <scope>NUCLEOTIDE SEQUENCE</scope>
</reference>
<proteinExistence type="predicted"/>
<evidence type="ECO:0000313" key="1">
    <source>
        <dbReference type="EMBL" id="CAH2106567.1"/>
    </source>
</evidence>
<name>A0AAU9V8R8_EUPED</name>
<dbReference type="EMBL" id="CAKOGL010000029">
    <property type="protein sequence ID" value="CAH2106567.1"/>
    <property type="molecule type" value="Genomic_DNA"/>
</dbReference>
<evidence type="ECO:0000313" key="2">
    <source>
        <dbReference type="Proteomes" id="UP001153954"/>
    </source>
</evidence>
<dbReference type="AlphaFoldDB" id="A0AAU9V8R8"/>
<dbReference type="Proteomes" id="UP001153954">
    <property type="component" value="Unassembled WGS sequence"/>
</dbReference>
<organism evidence="1 2">
    <name type="scientific">Euphydryas editha</name>
    <name type="common">Edith's checkerspot</name>
    <dbReference type="NCBI Taxonomy" id="104508"/>
    <lineage>
        <taxon>Eukaryota</taxon>
        <taxon>Metazoa</taxon>
        <taxon>Ecdysozoa</taxon>
        <taxon>Arthropoda</taxon>
        <taxon>Hexapoda</taxon>
        <taxon>Insecta</taxon>
        <taxon>Pterygota</taxon>
        <taxon>Neoptera</taxon>
        <taxon>Endopterygota</taxon>
        <taxon>Lepidoptera</taxon>
        <taxon>Glossata</taxon>
        <taxon>Ditrysia</taxon>
        <taxon>Papilionoidea</taxon>
        <taxon>Nymphalidae</taxon>
        <taxon>Nymphalinae</taxon>
        <taxon>Euphydryas</taxon>
    </lineage>
</organism>
<comment type="caution">
    <text evidence="1">The sequence shown here is derived from an EMBL/GenBank/DDBJ whole genome shotgun (WGS) entry which is preliminary data.</text>
</comment>
<gene>
    <name evidence="1" type="ORF">EEDITHA_LOCUS20685</name>
</gene>
<accession>A0AAU9V8R8</accession>
<sequence>MIHETYKPDIENDSDKVQSEPVTFTAKAINARLELGRKLGNHFLQCETNIEHFQRDIDILCLSQYEEKKKLIVHESDDSE</sequence>
<keyword evidence="2" id="KW-1185">Reference proteome</keyword>
<protein>
    <submittedName>
        <fullName evidence="1">Uncharacterized protein</fullName>
    </submittedName>
</protein>